<dbReference type="AlphaFoldDB" id="A0A381ULT2"/>
<name>A0A381ULT2_9ZZZZ</name>
<evidence type="ECO:0008006" key="2">
    <source>
        <dbReference type="Google" id="ProtNLM"/>
    </source>
</evidence>
<reference evidence="1" key="1">
    <citation type="submission" date="2018-05" db="EMBL/GenBank/DDBJ databases">
        <authorList>
            <person name="Lanie J.A."/>
            <person name="Ng W.-L."/>
            <person name="Kazmierczak K.M."/>
            <person name="Andrzejewski T.M."/>
            <person name="Davidsen T.M."/>
            <person name="Wayne K.J."/>
            <person name="Tettelin H."/>
            <person name="Glass J.I."/>
            <person name="Rusch D."/>
            <person name="Podicherti R."/>
            <person name="Tsui H.-C.T."/>
            <person name="Winkler M.E."/>
        </authorList>
    </citation>
    <scope>NUCLEOTIDE SEQUENCE</scope>
</reference>
<sequence>IEAVEIGALCPDESALFISRDGGSIALADGIVRIDDGPLKFVPDFLLGDEPESVKAGLKAAYNKLLEREFDNLLLAHGWPIVGGGKAALREFVA</sequence>
<dbReference type="InterPro" id="IPR036866">
    <property type="entry name" value="RibonucZ/Hydroxyglut_hydro"/>
</dbReference>
<evidence type="ECO:0000313" key="1">
    <source>
        <dbReference type="EMBL" id="SVA27753.1"/>
    </source>
</evidence>
<accession>A0A381ULT2</accession>
<dbReference type="Gene3D" id="3.60.15.10">
    <property type="entry name" value="Ribonuclease Z/Hydroxyacylglutathione hydrolase-like"/>
    <property type="match status" value="1"/>
</dbReference>
<dbReference type="EMBL" id="UINC01006476">
    <property type="protein sequence ID" value="SVA27753.1"/>
    <property type="molecule type" value="Genomic_DNA"/>
</dbReference>
<proteinExistence type="predicted"/>
<feature type="non-terminal residue" evidence="1">
    <location>
        <position position="1"/>
    </location>
</feature>
<protein>
    <recommendedName>
        <fullName evidence="2">MBL fold metallo-hydrolase</fullName>
    </recommendedName>
</protein>
<organism evidence="1">
    <name type="scientific">marine metagenome</name>
    <dbReference type="NCBI Taxonomy" id="408172"/>
    <lineage>
        <taxon>unclassified sequences</taxon>
        <taxon>metagenomes</taxon>
        <taxon>ecological metagenomes</taxon>
    </lineage>
</organism>
<gene>
    <name evidence="1" type="ORF">METZ01_LOCUS80607</name>
</gene>